<dbReference type="RefSeq" id="WP_207328824.1">
    <property type="nucleotide sequence ID" value="NZ_JAFMYW010000002.1"/>
</dbReference>
<proteinExistence type="predicted"/>
<accession>A0ABS3JFV2</accession>
<dbReference type="EMBL" id="JAFMYW010000002">
    <property type="protein sequence ID" value="MBO0948880.1"/>
    <property type="molecule type" value="Genomic_DNA"/>
</dbReference>
<gene>
    <name evidence="1" type="ORF">J2I46_09830</name>
</gene>
<name>A0ABS3JFV2_9BACT</name>
<organism evidence="1 2">
    <name type="scientific">Fibrella forsythiae</name>
    <dbReference type="NCBI Taxonomy" id="2817061"/>
    <lineage>
        <taxon>Bacteria</taxon>
        <taxon>Pseudomonadati</taxon>
        <taxon>Bacteroidota</taxon>
        <taxon>Cytophagia</taxon>
        <taxon>Cytophagales</taxon>
        <taxon>Spirosomataceae</taxon>
        <taxon>Fibrella</taxon>
    </lineage>
</organism>
<evidence type="ECO:0000313" key="2">
    <source>
        <dbReference type="Proteomes" id="UP000664628"/>
    </source>
</evidence>
<reference evidence="1 2" key="1">
    <citation type="submission" date="2021-03" db="EMBL/GenBank/DDBJ databases">
        <title>Fibrella sp. HMF5405 genome sequencing and assembly.</title>
        <authorList>
            <person name="Kang H."/>
            <person name="Kim H."/>
            <person name="Bae S."/>
            <person name="Joh K."/>
        </authorList>
    </citation>
    <scope>NUCLEOTIDE SEQUENCE [LARGE SCALE GENOMIC DNA]</scope>
    <source>
        <strain evidence="1 2">HMF5405</strain>
    </source>
</reference>
<comment type="caution">
    <text evidence="1">The sequence shown here is derived from an EMBL/GenBank/DDBJ whole genome shotgun (WGS) entry which is preliminary data.</text>
</comment>
<evidence type="ECO:0000313" key="1">
    <source>
        <dbReference type="EMBL" id="MBO0948880.1"/>
    </source>
</evidence>
<dbReference type="Proteomes" id="UP000664628">
    <property type="component" value="Unassembled WGS sequence"/>
</dbReference>
<protein>
    <submittedName>
        <fullName evidence="1">Uncharacterized protein</fullName>
    </submittedName>
</protein>
<sequence>MEIIDKHRVVLIHSADPLKQPDEFYNSINYVSERYRIFVSDDGQTLEFYLLLKKPYTTDLTRLYKALFGSSPVLKPIPDKYSNFPGNQPLYSDSGSISMRGEITSDKLVEYGFVEDLFRRDRWHYKGVAGWHSPLTKAFYFDQYPQETHSLDALEFIVRLIDRADK</sequence>
<keyword evidence="2" id="KW-1185">Reference proteome</keyword>